<sequence>MRPGLGRRRYRSYIGEISPAPHNIINRDFHADALNEKWGTEISEFQIPAGKVYLSSRIDGFDGMIVSSTIGTGPTQSA</sequence>
<name>A0A5E5BLB3_9BURK</name>
<organism evidence="1 2">
    <name type="scientific">Pandoraea sputorum</name>
    <dbReference type="NCBI Taxonomy" id="93222"/>
    <lineage>
        <taxon>Bacteria</taxon>
        <taxon>Pseudomonadati</taxon>
        <taxon>Pseudomonadota</taxon>
        <taxon>Betaproteobacteria</taxon>
        <taxon>Burkholderiales</taxon>
        <taxon>Burkholderiaceae</taxon>
        <taxon>Pandoraea</taxon>
    </lineage>
</organism>
<gene>
    <name evidence="1" type="ORF">PSP31121_05545</name>
</gene>
<proteinExistence type="predicted"/>
<reference evidence="1 2" key="1">
    <citation type="submission" date="2019-08" db="EMBL/GenBank/DDBJ databases">
        <authorList>
            <person name="Peeters C."/>
        </authorList>
    </citation>
    <scope>NUCLEOTIDE SEQUENCE [LARGE SCALE GENOMIC DNA]</scope>
    <source>
        <strain evidence="1 2">LMG 31121</strain>
    </source>
</reference>
<dbReference type="AlphaFoldDB" id="A0A5E5BLB3"/>
<evidence type="ECO:0000313" key="2">
    <source>
        <dbReference type="Proteomes" id="UP000335538"/>
    </source>
</evidence>
<protein>
    <submittedName>
        <fullName evidence="1">Integrase</fullName>
    </submittedName>
</protein>
<accession>A0A5E5BLB3</accession>
<dbReference type="EMBL" id="CABPSR010000045">
    <property type="protein sequence ID" value="VVE85912.1"/>
    <property type="molecule type" value="Genomic_DNA"/>
</dbReference>
<dbReference type="Proteomes" id="UP000335538">
    <property type="component" value="Unassembled WGS sequence"/>
</dbReference>
<evidence type="ECO:0000313" key="1">
    <source>
        <dbReference type="EMBL" id="VVE85912.1"/>
    </source>
</evidence>